<evidence type="ECO:0000313" key="2">
    <source>
        <dbReference type="Proteomes" id="UP001153332"/>
    </source>
</evidence>
<dbReference type="Proteomes" id="UP001153332">
    <property type="component" value="Unassembled WGS sequence"/>
</dbReference>
<evidence type="ECO:0000313" key="1">
    <source>
        <dbReference type="EMBL" id="KAJ8129680.1"/>
    </source>
</evidence>
<sequence length="432" mass="50187">MRVFTELHSDVYSQEPYNDRDSDIRRLEAYKEFLAGFIKTVSSMIEQFGLHVQSLEPKLSLARFYIEDLFQVALRMQEEAREDQGEQWVYISPDAHVNSNSKSTLRQHLLAGVSWITQVLYAVVFCTRYTDVFSETSKWNHFFKLFYIISSLYIIGIMRWVYPRTREREVAWKLGAAILAGSLILSPFAMLIFEYKIHWSFFIWIWDFSQILESICVLPQLLLLRQTNVPTVIDSFYLISLGSYRALYCLNWIWRELDPKDPKPNTVSVIFGIIQTALYFDFFWVYYTRQRVKLRYGGIVDSDDIRRGWLLRRIFGNKHFENDQEDEESAPALGGDENGNAASQRRSKWGARGISISADDTTFEHEHHHDLNDEISGTVDPDAKMKDPDELARALDDDDDDDEDDGAPSGSNANANKHVPPGVNNENEWRND</sequence>
<protein>
    <submittedName>
        <fullName evidence="1">Uncharacterized protein</fullName>
    </submittedName>
</protein>
<gene>
    <name evidence="1" type="ORF">O1611_g3953</name>
</gene>
<organism evidence="1 2">
    <name type="scientific">Lasiodiplodia mahajangana</name>
    <dbReference type="NCBI Taxonomy" id="1108764"/>
    <lineage>
        <taxon>Eukaryota</taxon>
        <taxon>Fungi</taxon>
        <taxon>Dikarya</taxon>
        <taxon>Ascomycota</taxon>
        <taxon>Pezizomycotina</taxon>
        <taxon>Dothideomycetes</taxon>
        <taxon>Dothideomycetes incertae sedis</taxon>
        <taxon>Botryosphaeriales</taxon>
        <taxon>Botryosphaeriaceae</taxon>
        <taxon>Lasiodiplodia</taxon>
    </lineage>
</organism>
<reference evidence="1" key="1">
    <citation type="submission" date="2022-12" db="EMBL/GenBank/DDBJ databases">
        <title>Genome Sequence of Lasiodiplodia mahajangana.</title>
        <authorList>
            <person name="Buettner E."/>
        </authorList>
    </citation>
    <scope>NUCLEOTIDE SEQUENCE</scope>
    <source>
        <strain evidence="1">VT137</strain>
    </source>
</reference>
<proteinExistence type="predicted"/>
<accession>A0ACC2JQC0</accession>
<comment type="caution">
    <text evidence="1">The sequence shown here is derived from an EMBL/GenBank/DDBJ whole genome shotgun (WGS) entry which is preliminary data.</text>
</comment>
<keyword evidence="2" id="KW-1185">Reference proteome</keyword>
<dbReference type="EMBL" id="JAPUUL010000690">
    <property type="protein sequence ID" value="KAJ8129680.1"/>
    <property type="molecule type" value="Genomic_DNA"/>
</dbReference>
<name>A0ACC2JQC0_9PEZI</name>